<organism evidence="6 7">
    <name type="scientific">Pelagomonas calceolata</name>
    <dbReference type="NCBI Taxonomy" id="35677"/>
    <lineage>
        <taxon>Eukaryota</taxon>
        <taxon>Sar</taxon>
        <taxon>Stramenopiles</taxon>
        <taxon>Ochrophyta</taxon>
        <taxon>Pelagophyceae</taxon>
        <taxon>Pelagomonadales</taxon>
        <taxon>Pelagomonadaceae</taxon>
        <taxon>Pelagomonas</taxon>
    </lineage>
</organism>
<dbReference type="InterPro" id="IPR002893">
    <property type="entry name" value="Znf_MYND"/>
</dbReference>
<keyword evidence="1" id="KW-0479">Metal-binding</keyword>
<name>A0A8J2WWA2_9STRA</name>
<keyword evidence="3" id="KW-0862">Zinc</keyword>
<evidence type="ECO:0000313" key="6">
    <source>
        <dbReference type="EMBL" id="CAH0371032.1"/>
    </source>
</evidence>
<reference evidence="6" key="1">
    <citation type="submission" date="2021-11" db="EMBL/GenBank/DDBJ databases">
        <authorList>
            <consortium name="Genoscope - CEA"/>
            <person name="William W."/>
        </authorList>
    </citation>
    <scope>NUCLEOTIDE SEQUENCE</scope>
</reference>
<dbReference type="EMBL" id="CAKKNE010000003">
    <property type="protein sequence ID" value="CAH0371032.1"/>
    <property type="molecule type" value="Genomic_DNA"/>
</dbReference>
<keyword evidence="7" id="KW-1185">Reference proteome</keyword>
<evidence type="ECO:0000313" key="7">
    <source>
        <dbReference type="Proteomes" id="UP000789595"/>
    </source>
</evidence>
<dbReference type="AlphaFoldDB" id="A0A8J2WWA2"/>
<dbReference type="Gene3D" id="3.30.40.10">
    <property type="entry name" value="Zinc/RING finger domain, C3HC4 (zinc finger)"/>
    <property type="match status" value="1"/>
</dbReference>
<evidence type="ECO:0000259" key="5">
    <source>
        <dbReference type="PROSITE" id="PS50865"/>
    </source>
</evidence>
<dbReference type="InterPro" id="IPR011990">
    <property type="entry name" value="TPR-like_helical_dom_sf"/>
</dbReference>
<dbReference type="Pfam" id="PF01753">
    <property type="entry name" value="zf-MYND"/>
    <property type="match status" value="1"/>
</dbReference>
<proteinExistence type="predicted"/>
<dbReference type="Gene3D" id="1.25.40.10">
    <property type="entry name" value="Tetratricopeptide repeat domain"/>
    <property type="match status" value="1"/>
</dbReference>
<dbReference type="Pfam" id="PF13374">
    <property type="entry name" value="TPR_10"/>
    <property type="match status" value="2"/>
</dbReference>
<evidence type="ECO:0000256" key="3">
    <source>
        <dbReference type="ARBA" id="ARBA00022833"/>
    </source>
</evidence>
<dbReference type="InterPro" id="IPR053137">
    <property type="entry name" value="NLR-like"/>
</dbReference>
<dbReference type="PANTHER" id="PTHR46082:SF6">
    <property type="entry name" value="AAA+ ATPASE DOMAIN-CONTAINING PROTEIN-RELATED"/>
    <property type="match status" value="1"/>
</dbReference>
<dbReference type="InterPro" id="IPR013083">
    <property type="entry name" value="Znf_RING/FYVE/PHD"/>
</dbReference>
<dbReference type="SUPFAM" id="SSF144232">
    <property type="entry name" value="HIT/MYND zinc finger-like"/>
    <property type="match status" value="1"/>
</dbReference>
<dbReference type="Gene3D" id="6.10.140.2220">
    <property type="match status" value="1"/>
</dbReference>
<comment type="caution">
    <text evidence="6">The sequence shown here is derived from an EMBL/GenBank/DDBJ whole genome shotgun (WGS) entry which is preliminary data.</text>
</comment>
<dbReference type="OrthoDB" id="68983at2759"/>
<accession>A0A8J2WWA2</accession>
<dbReference type="Pfam" id="PF12906">
    <property type="entry name" value="RINGv"/>
    <property type="match status" value="1"/>
</dbReference>
<protein>
    <recommendedName>
        <fullName evidence="5">MYND-type domain-containing protein</fullName>
    </recommendedName>
</protein>
<dbReference type="Proteomes" id="UP000789595">
    <property type="component" value="Unassembled WGS sequence"/>
</dbReference>
<gene>
    <name evidence="6" type="ORF">PECAL_3P09490</name>
</gene>
<evidence type="ECO:0000256" key="4">
    <source>
        <dbReference type="PROSITE-ProRule" id="PRU00134"/>
    </source>
</evidence>
<feature type="domain" description="MYND-type" evidence="5">
    <location>
        <begin position="6"/>
        <end position="47"/>
    </location>
</feature>
<keyword evidence="2 4" id="KW-0863">Zinc-finger</keyword>
<dbReference type="PANTHER" id="PTHR46082">
    <property type="entry name" value="ATP/GTP-BINDING PROTEIN-RELATED"/>
    <property type="match status" value="1"/>
</dbReference>
<dbReference type="InterPro" id="IPR011016">
    <property type="entry name" value="Znf_RING-CH"/>
</dbReference>
<sequence length="373" mass="41087">MILTQCAVCATELGLTLGKKCGRCSTRYCGAECQKKHWEEGGHDKLCKQIKKAGGAEQYNANKRYTEAVVVAAEACAEDTKGQTCFICTQALHWKTKEGLVRGCACRGTAGFAHVSCLAEQAKILLAEAEENNLGAKVLDERYRRWYACSMCEQEYHGVVRCALGWACWKTYLGRPETDQFRSNAMGLLGMGLASAGHLADALTVQEAELAMTRRLGESEDAILVVQGNLASTYSMLGNIEKALSMERDVYSGRLKLHGEEDSNTLRAAGNYAVSLHDLQRFEEAKSLFRKTIPVARRTLGEENVLTLRMRWTYARVLYLDEGASLDDLHEAVATLESVAHLWKRIFGPAHPETQKAQEALKGAREALAKGGV</sequence>
<dbReference type="SUPFAM" id="SSF48452">
    <property type="entry name" value="TPR-like"/>
    <property type="match status" value="1"/>
</dbReference>
<evidence type="ECO:0000256" key="2">
    <source>
        <dbReference type="ARBA" id="ARBA00022771"/>
    </source>
</evidence>
<dbReference type="PROSITE" id="PS50865">
    <property type="entry name" value="ZF_MYND_2"/>
    <property type="match status" value="1"/>
</dbReference>
<dbReference type="GO" id="GO:0008270">
    <property type="term" value="F:zinc ion binding"/>
    <property type="evidence" value="ECO:0007669"/>
    <property type="project" value="UniProtKB-KW"/>
</dbReference>
<evidence type="ECO:0000256" key="1">
    <source>
        <dbReference type="ARBA" id="ARBA00022723"/>
    </source>
</evidence>